<reference evidence="2" key="1">
    <citation type="journal article" date="2024" name="Front. Bioeng. Biotechnol.">
        <title>Genome-scale model development and genomic sequencing of the oleaginous clade Lipomyces.</title>
        <authorList>
            <person name="Czajka J.J."/>
            <person name="Han Y."/>
            <person name="Kim J."/>
            <person name="Mondo S.J."/>
            <person name="Hofstad B.A."/>
            <person name="Robles A."/>
            <person name="Haridas S."/>
            <person name="Riley R."/>
            <person name="LaButti K."/>
            <person name="Pangilinan J."/>
            <person name="Andreopoulos W."/>
            <person name="Lipzen A."/>
            <person name="Yan J."/>
            <person name="Wang M."/>
            <person name="Ng V."/>
            <person name="Grigoriev I.V."/>
            <person name="Spatafora J.W."/>
            <person name="Magnuson J.K."/>
            <person name="Baker S.E."/>
            <person name="Pomraning K.R."/>
        </authorList>
    </citation>
    <scope>NUCLEOTIDE SEQUENCE [LARGE SCALE GENOMIC DNA]</scope>
    <source>
        <strain evidence="2">CBS 10300</strain>
    </source>
</reference>
<sequence>MAFLTSPGRVAVWPRLRSGYAATSSIAMMSFHSLLVRLALNENDTNRDNLEDIYEQEKEAELKLARQGKAKWNEVLASNSESDIKADRGELNKDPIFKKTQDKIENRRRKGWYADTAQ</sequence>
<gene>
    <name evidence="1" type="ORF">V1517DRAFT_334775</name>
</gene>
<evidence type="ECO:0000313" key="2">
    <source>
        <dbReference type="Proteomes" id="UP001489719"/>
    </source>
</evidence>
<comment type="caution">
    <text evidence="1">The sequence shown here is derived from an EMBL/GenBank/DDBJ whole genome shotgun (WGS) entry which is preliminary data.</text>
</comment>
<name>A0ACC3TC66_9ASCO</name>
<organism evidence="1 2">
    <name type="scientific">Lipomyces orientalis</name>
    <dbReference type="NCBI Taxonomy" id="1233043"/>
    <lineage>
        <taxon>Eukaryota</taxon>
        <taxon>Fungi</taxon>
        <taxon>Dikarya</taxon>
        <taxon>Ascomycota</taxon>
        <taxon>Saccharomycotina</taxon>
        <taxon>Lipomycetes</taxon>
        <taxon>Lipomycetales</taxon>
        <taxon>Lipomycetaceae</taxon>
        <taxon>Lipomyces</taxon>
    </lineage>
</organism>
<dbReference type="EMBL" id="MU970344">
    <property type="protein sequence ID" value="KAK9318737.1"/>
    <property type="molecule type" value="Genomic_DNA"/>
</dbReference>
<evidence type="ECO:0000313" key="1">
    <source>
        <dbReference type="EMBL" id="KAK9318737.1"/>
    </source>
</evidence>
<accession>A0ACC3TC66</accession>
<dbReference type="Proteomes" id="UP001489719">
    <property type="component" value="Unassembled WGS sequence"/>
</dbReference>
<keyword evidence="2" id="KW-1185">Reference proteome</keyword>
<protein>
    <submittedName>
        <fullName evidence="1">Uncharacterized protein</fullName>
    </submittedName>
</protein>
<proteinExistence type="predicted"/>